<keyword evidence="5 10" id="KW-1133">Transmembrane helix</keyword>
<dbReference type="InterPro" id="IPR045324">
    <property type="entry name" value="Small_multidrug_res"/>
</dbReference>
<keyword evidence="12" id="KW-1185">Reference proteome</keyword>
<evidence type="ECO:0000313" key="11">
    <source>
        <dbReference type="EMBL" id="NMJ43202.1"/>
    </source>
</evidence>
<keyword evidence="6 10" id="KW-0472">Membrane</keyword>
<evidence type="ECO:0000256" key="10">
    <source>
        <dbReference type="SAM" id="Phobius"/>
    </source>
</evidence>
<keyword evidence="4 9" id="KW-0812">Transmembrane</keyword>
<dbReference type="SUPFAM" id="SSF103481">
    <property type="entry name" value="Multidrug resistance efflux transporter EmrE"/>
    <property type="match status" value="1"/>
</dbReference>
<dbReference type="InterPro" id="IPR037185">
    <property type="entry name" value="EmrE-like"/>
</dbReference>
<dbReference type="Gene3D" id="1.10.3730.20">
    <property type="match status" value="1"/>
</dbReference>
<dbReference type="InterPro" id="IPR000390">
    <property type="entry name" value="Small_drug/metabolite_transptr"/>
</dbReference>
<dbReference type="AlphaFoldDB" id="A0A848EGS4"/>
<evidence type="ECO:0000256" key="2">
    <source>
        <dbReference type="ARBA" id="ARBA00022448"/>
    </source>
</evidence>
<evidence type="ECO:0000256" key="8">
    <source>
        <dbReference type="ARBA" id="ARBA00039168"/>
    </source>
</evidence>
<feature type="transmembrane region" description="Helical" evidence="10">
    <location>
        <begin position="33"/>
        <end position="50"/>
    </location>
</feature>
<dbReference type="EMBL" id="JABBKX010000007">
    <property type="protein sequence ID" value="NMJ43202.1"/>
    <property type="molecule type" value="Genomic_DNA"/>
</dbReference>
<evidence type="ECO:0000256" key="9">
    <source>
        <dbReference type="RuleBase" id="RU003942"/>
    </source>
</evidence>
<comment type="caution">
    <text evidence="11">The sequence shown here is derived from an EMBL/GenBank/DDBJ whole genome shotgun (WGS) entry which is preliminary data.</text>
</comment>
<dbReference type="GO" id="GO:0005886">
    <property type="term" value="C:plasma membrane"/>
    <property type="evidence" value="ECO:0007669"/>
    <property type="project" value="UniProtKB-SubCell"/>
</dbReference>
<dbReference type="PANTHER" id="PTHR30561:SF0">
    <property type="entry name" value="GUANIDINIUM EXPORTER"/>
    <property type="match status" value="1"/>
</dbReference>
<evidence type="ECO:0000256" key="7">
    <source>
        <dbReference type="ARBA" id="ARBA00038151"/>
    </source>
</evidence>
<accession>A0A848EGS4</accession>
<feature type="transmembrane region" description="Helical" evidence="10">
    <location>
        <begin position="84"/>
        <end position="103"/>
    </location>
</feature>
<dbReference type="Pfam" id="PF00893">
    <property type="entry name" value="Multi_Drug_Res"/>
    <property type="match status" value="1"/>
</dbReference>
<organism evidence="11 12">
    <name type="scientific">Neoroseomonas marina</name>
    <dbReference type="NCBI Taxonomy" id="1232220"/>
    <lineage>
        <taxon>Bacteria</taxon>
        <taxon>Pseudomonadati</taxon>
        <taxon>Pseudomonadota</taxon>
        <taxon>Alphaproteobacteria</taxon>
        <taxon>Acetobacterales</taxon>
        <taxon>Acetobacteraceae</taxon>
        <taxon>Neoroseomonas</taxon>
    </lineage>
</organism>
<feature type="transmembrane region" description="Helical" evidence="10">
    <location>
        <begin position="57"/>
        <end position="78"/>
    </location>
</feature>
<gene>
    <name evidence="11" type="primary">sugE</name>
    <name evidence="11" type="ORF">GWK16_18285</name>
</gene>
<name>A0A848EGS4_9PROT</name>
<protein>
    <recommendedName>
        <fullName evidence="8">Guanidinium exporter</fullName>
    </recommendedName>
</protein>
<evidence type="ECO:0000256" key="5">
    <source>
        <dbReference type="ARBA" id="ARBA00022989"/>
    </source>
</evidence>
<sequence>MGWIYLLAAGLSEIGWAIGLKYTEGFTRPVPTVLTIVSMIISIGLLGLALKTLPLGTAYAIWTGIGTVGTVLLGIVLFGEAATALRLACVGLILAGIVGLKLASPA</sequence>
<evidence type="ECO:0000313" key="12">
    <source>
        <dbReference type="Proteomes" id="UP000548582"/>
    </source>
</evidence>
<reference evidence="11 12" key="1">
    <citation type="submission" date="2020-03" db="EMBL/GenBank/DDBJ databases">
        <authorList>
            <person name="Sun Q."/>
        </authorList>
    </citation>
    <scope>NUCLEOTIDE SEQUENCE [LARGE SCALE GENOMIC DNA]</scope>
    <source>
        <strain evidence="11 12">JC162</strain>
    </source>
</reference>
<comment type="subcellular location">
    <subcellularLocation>
        <location evidence="1 9">Cell membrane</location>
        <topology evidence="1 9">Multi-pass membrane protein</topology>
    </subcellularLocation>
</comment>
<dbReference type="GO" id="GO:0022857">
    <property type="term" value="F:transmembrane transporter activity"/>
    <property type="evidence" value="ECO:0007669"/>
    <property type="project" value="InterPro"/>
</dbReference>
<keyword evidence="2" id="KW-0813">Transport</keyword>
<dbReference type="NCBIfam" id="NF008512">
    <property type="entry name" value="PRK11431.1"/>
    <property type="match status" value="1"/>
</dbReference>
<evidence type="ECO:0000256" key="6">
    <source>
        <dbReference type="ARBA" id="ARBA00023136"/>
    </source>
</evidence>
<dbReference type="PANTHER" id="PTHR30561">
    <property type="entry name" value="SMR FAMILY PROTON-DEPENDENT DRUG EFFLUX TRANSPORTER SUGE"/>
    <property type="match status" value="1"/>
</dbReference>
<dbReference type="Proteomes" id="UP000548582">
    <property type="component" value="Unassembled WGS sequence"/>
</dbReference>
<dbReference type="GO" id="GO:1990961">
    <property type="term" value="P:xenobiotic detoxification by transmembrane export across the plasma membrane"/>
    <property type="evidence" value="ECO:0007669"/>
    <property type="project" value="UniProtKB-ARBA"/>
</dbReference>
<comment type="similarity">
    <text evidence="7">Belongs to the drug/metabolite transporter (DMT) superfamily. Small multidrug resistance (SMR) (TC 2.A.7.1) family. Gdx/SugE subfamily.</text>
</comment>
<dbReference type="FunFam" id="1.10.3730.20:FF:000001">
    <property type="entry name" value="Quaternary ammonium compound resistance transporter SugE"/>
    <property type="match status" value="1"/>
</dbReference>
<keyword evidence="3" id="KW-1003">Cell membrane</keyword>
<dbReference type="RefSeq" id="WP_170055421.1">
    <property type="nucleotide sequence ID" value="NZ_JABBKX010000007.1"/>
</dbReference>
<proteinExistence type="inferred from homology"/>
<evidence type="ECO:0000256" key="1">
    <source>
        <dbReference type="ARBA" id="ARBA00004651"/>
    </source>
</evidence>
<evidence type="ECO:0000256" key="3">
    <source>
        <dbReference type="ARBA" id="ARBA00022475"/>
    </source>
</evidence>
<evidence type="ECO:0000256" key="4">
    <source>
        <dbReference type="ARBA" id="ARBA00022692"/>
    </source>
</evidence>